<proteinExistence type="predicted"/>
<organism evidence="4 5">
    <name type="scientific">Ancylobacter novellus (strain ATCC 8093 / DSM 506 / JCM 20403 / CCM 1077 / IAM 12100 / NBRC 12443 / NCIMB 10456)</name>
    <name type="common">Starkeya novella</name>
    <dbReference type="NCBI Taxonomy" id="639283"/>
    <lineage>
        <taxon>Bacteria</taxon>
        <taxon>Pseudomonadati</taxon>
        <taxon>Pseudomonadota</taxon>
        <taxon>Alphaproteobacteria</taxon>
        <taxon>Hyphomicrobiales</taxon>
        <taxon>Xanthobacteraceae</taxon>
        <taxon>Ancylobacter</taxon>
    </lineage>
</organism>
<feature type="domain" description="Extensin-like C-terminal" evidence="3">
    <location>
        <begin position="232"/>
        <end position="405"/>
    </location>
</feature>
<feature type="region of interest" description="Disordered" evidence="1">
    <location>
        <begin position="410"/>
        <end position="450"/>
    </location>
</feature>
<dbReference type="eggNOG" id="COG4223">
    <property type="taxonomic scope" value="Bacteria"/>
</dbReference>
<keyword evidence="5" id="KW-1185">Reference proteome</keyword>
<feature type="signal peptide" evidence="2">
    <location>
        <begin position="1"/>
        <end position="34"/>
    </location>
</feature>
<dbReference type="RefSeq" id="WP_013165114.1">
    <property type="nucleotide sequence ID" value="NC_014217.1"/>
</dbReference>
<feature type="compositionally biased region" description="Basic and acidic residues" evidence="1">
    <location>
        <begin position="122"/>
        <end position="139"/>
    </location>
</feature>
<dbReference type="eggNOG" id="COG3921">
    <property type="taxonomic scope" value="Bacteria"/>
</dbReference>
<dbReference type="Proteomes" id="UP000006633">
    <property type="component" value="Chromosome"/>
</dbReference>
<sequence length="450" mass="46779">MDFRSLPFIRLPFPRRVAPILAVGLLLAGASPLAADDLTRSIDRAGNAINRQLGDFFGVTPERPAKRRPATKSTATAKPVDGKVPLPPSRPGEADQQAALTSQPEEASAPKPEAKPAVAEPDMPKPDIKAASDPGEAKPDTPTPSGERAATSDPGEAKPDTPAPSGEREVVVPPPAAPEPPAAASAPLPPPAPERLAALPPPAAGPTAEPAETARAAPVPTICPELSNEDIGVFTPTEVKTTEPACTLDRGVVLSAVRMKDGRLVQLQPAAELRCEMAASVARWLREKVEPAVATLGSPLDKVLVAGSLQCRSRNHVAGAKISEHGRGNALDTHGYELKDGRRFVIGPPSMGSGEHAMPVDFQEKLKASACADFTTILGPGSDGYHEQHLHVDRAERRSGAVLCQWATARVEAVPPKPPVKPAEAKAGEPAASDAPPEEGATPDSAGKSQ</sequence>
<feature type="compositionally biased region" description="Low complexity" evidence="1">
    <location>
        <begin position="104"/>
        <end position="121"/>
    </location>
</feature>
<feature type="compositionally biased region" description="Low complexity" evidence="1">
    <location>
        <begin position="205"/>
        <end position="214"/>
    </location>
</feature>
<dbReference type="KEGG" id="sno:Snov_0275"/>
<gene>
    <name evidence="4" type="ordered locus">Snov_0275</name>
</gene>
<evidence type="ECO:0000256" key="1">
    <source>
        <dbReference type="SAM" id="MobiDB-lite"/>
    </source>
</evidence>
<dbReference type="EMBL" id="CP002026">
    <property type="protein sequence ID" value="ADH87609.1"/>
    <property type="molecule type" value="Genomic_DNA"/>
</dbReference>
<accession>D7A1Z3</accession>
<dbReference type="OrthoDB" id="9809788at2"/>
<dbReference type="Pfam" id="PF06904">
    <property type="entry name" value="Extensin-like_C"/>
    <property type="match status" value="1"/>
</dbReference>
<dbReference type="STRING" id="639283.Snov_0275"/>
<protein>
    <submittedName>
        <fullName evidence="4">Extensin family protein</fullName>
    </submittedName>
</protein>
<keyword evidence="2" id="KW-0732">Signal</keyword>
<dbReference type="AlphaFoldDB" id="D7A1Z3"/>
<evidence type="ECO:0000313" key="4">
    <source>
        <dbReference type="EMBL" id="ADH87609.1"/>
    </source>
</evidence>
<reference evidence="4 5" key="1">
    <citation type="journal article" date="2012" name="Stand. Genomic Sci.">
        <title>Complete genome sequence of the facultatively chemolithoautotrophic and methylotrophic alpha Proteobacterium Starkeya novella type strain (ATCC 8093(T)).</title>
        <authorList>
            <person name="Kappler U."/>
            <person name="Davenport K."/>
            <person name="Beatson S."/>
            <person name="Lucas S."/>
            <person name="Lapidus A."/>
            <person name="Copeland A."/>
            <person name="Berry K.W."/>
            <person name="Glavina Del Rio T."/>
            <person name="Hammon N."/>
            <person name="Dalin E."/>
            <person name="Tice H."/>
            <person name="Pitluck S."/>
            <person name="Richardson P."/>
            <person name="Bruce D."/>
            <person name="Goodwin L.A."/>
            <person name="Han C."/>
            <person name="Tapia R."/>
            <person name="Detter J.C."/>
            <person name="Chang Y.J."/>
            <person name="Jeffries C.D."/>
            <person name="Land M."/>
            <person name="Hauser L."/>
            <person name="Kyrpides N.C."/>
            <person name="Goker M."/>
            <person name="Ivanova N."/>
            <person name="Klenk H.P."/>
            <person name="Woyke T."/>
        </authorList>
    </citation>
    <scope>NUCLEOTIDE SEQUENCE [LARGE SCALE GENOMIC DNA]</scope>
    <source>
        <strain evidence="5">ATCC 8093 / DSM 506 / JCM 20403 / CCM 1077 / IAM 12100 / NBRC 12443 / NCIMB 10456</strain>
    </source>
</reference>
<dbReference type="InterPro" id="IPR009683">
    <property type="entry name" value="Extensin-like_C"/>
</dbReference>
<name>D7A1Z3_ANCN5</name>
<dbReference type="HOGENOM" id="CLU_608205_0_0_5"/>
<evidence type="ECO:0000259" key="3">
    <source>
        <dbReference type="Pfam" id="PF06904"/>
    </source>
</evidence>
<evidence type="ECO:0000256" key="2">
    <source>
        <dbReference type="SAM" id="SignalP"/>
    </source>
</evidence>
<feature type="chain" id="PRO_5003092409" evidence="2">
    <location>
        <begin position="35"/>
        <end position="450"/>
    </location>
</feature>
<feature type="region of interest" description="Disordered" evidence="1">
    <location>
        <begin position="58"/>
        <end position="214"/>
    </location>
</feature>
<evidence type="ECO:0000313" key="5">
    <source>
        <dbReference type="Proteomes" id="UP000006633"/>
    </source>
</evidence>
<feature type="compositionally biased region" description="Pro residues" evidence="1">
    <location>
        <begin position="172"/>
        <end position="204"/>
    </location>
</feature>